<keyword evidence="2" id="KW-1185">Reference proteome</keyword>
<reference evidence="1 2" key="1">
    <citation type="journal article" date="2022" name="Allergy">
        <title>Genome assembly and annotation of Periplaneta americana reveal a comprehensive cockroach allergen profile.</title>
        <authorList>
            <person name="Wang L."/>
            <person name="Xiong Q."/>
            <person name="Saelim N."/>
            <person name="Wang L."/>
            <person name="Nong W."/>
            <person name="Wan A.T."/>
            <person name="Shi M."/>
            <person name="Liu X."/>
            <person name="Cao Q."/>
            <person name="Hui J.H.L."/>
            <person name="Sookrung N."/>
            <person name="Leung T.F."/>
            <person name="Tungtrongchitr A."/>
            <person name="Tsui S.K.W."/>
        </authorList>
    </citation>
    <scope>NUCLEOTIDE SEQUENCE [LARGE SCALE GENOMIC DNA]</scope>
    <source>
        <strain evidence="1">PWHHKU_190912</strain>
    </source>
</reference>
<dbReference type="PANTHER" id="PTHR45913:SF5">
    <property type="entry name" value="GENERAL TRANSCRIPTION FACTOR II-I REPEAT DOMAIN-CONTAINING PROTEIN 2A-LIKE PROTEIN"/>
    <property type="match status" value="1"/>
</dbReference>
<comment type="caution">
    <text evidence="1">The sequence shown here is derived from an EMBL/GenBank/DDBJ whole genome shotgun (WGS) entry which is preliminary data.</text>
</comment>
<dbReference type="Proteomes" id="UP001148838">
    <property type="component" value="Unassembled WGS sequence"/>
</dbReference>
<evidence type="ECO:0000313" key="2">
    <source>
        <dbReference type="Proteomes" id="UP001148838"/>
    </source>
</evidence>
<gene>
    <name evidence="1" type="ORF">ANN_16251</name>
</gene>
<dbReference type="EMBL" id="JAJSOF020000027">
    <property type="protein sequence ID" value="KAJ4433932.1"/>
    <property type="molecule type" value="Genomic_DNA"/>
</dbReference>
<organism evidence="1 2">
    <name type="scientific">Periplaneta americana</name>
    <name type="common">American cockroach</name>
    <name type="synonym">Blatta americana</name>
    <dbReference type="NCBI Taxonomy" id="6978"/>
    <lineage>
        <taxon>Eukaryota</taxon>
        <taxon>Metazoa</taxon>
        <taxon>Ecdysozoa</taxon>
        <taxon>Arthropoda</taxon>
        <taxon>Hexapoda</taxon>
        <taxon>Insecta</taxon>
        <taxon>Pterygota</taxon>
        <taxon>Neoptera</taxon>
        <taxon>Polyneoptera</taxon>
        <taxon>Dictyoptera</taxon>
        <taxon>Blattodea</taxon>
        <taxon>Blattoidea</taxon>
        <taxon>Blattidae</taxon>
        <taxon>Blattinae</taxon>
        <taxon>Periplaneta</taxon>
    </lineage>
</organism>
<accession>A0ABQ8SIJ7</accession>
<dbReference type="PANTHER" id="PTHR45913">
    <property type="entry name" value="EPM2A-INTERACTING PROTEIN 1"/>
    <property type="match status" value="1"/>
</dbReference>
<proteinExistence type="predicted"/>
<protein>
    <submittedName>
        <fullName evidence="1">Uncharacterized protein</fullName>
    </submittedName>
</protein>
<sequence length="393" mass="43924">MAGLCEGGNEPSGSLKAICKLKKLFTSNQLLTKCLVSFRLNSILFRQSLMLAGSEFQSLGRAIVKEDEYEKVRWDGFCDRVAKLVAENNKPFSDGEFAKDLIVTVAEEVCPSMINSFKTLSLGRTAIVSRIAEMDSDIEDQLRSMIKGLTWYALALDECTDIKHTAQLAIFLRGVDDELNVFEEFLDLVPIKGHTSGEDIFEALHMVACKHELSWEKLVSLTTDGAPSMIGNSRGLMGQFYAFLNEIGIPRNSVKMIHCIIHREAPCAKSANLANVIQTKEAPLNCQLEIIDMQNNTRIRSSGKLGIELWRLIDRDVYPNLKNLVSRMLAMFGGTYVCEQFFSVMNNNKNNRRSRISDSNLVATLRVSVSKLQPDIDRLVAAKTSKSPPEKTE</sequence>
<name>A0ABQ8SIJ7_PERAM</name>
<evidence type="ECO:0000313" key="1">
    <source>
        <dbReference type="EMBL" id="KAJ4433932.1"/>
    </source>
</evidence>